<proteinExistence type="predicted"/>
<gene>
    <name evidence="1" type="ORF">FWK35_00018252</name>
</gene>
<dbReference type="EMBL" id="VUJU01005543">
    <property type="protein sequence ID" value="KAF0750912.1"/>
    <property type="molecule type" value="Genomic_DNA"/>
</dbReference>
<name>A0A6G0Y8E9_APHCR</name>
<dbReference type="AlphaFoldDB" id="A0A6G0Y8E9"/>
<organism evidence="1 2">
    <name type="scientific">Aphis craccivora</name>
    <name type="common">Cowpea aphid</name>
    <dbReference type="NCBI Taxonomy" id="307492"/>
    <lineage>
        <taxon>Eukaryota</taxon>
        <taxon>Metazoa</taxon>
        <taxon>Ecdysozoa</taxon>
        <taxon>Arthropoda</taxon>
        <taxon>Hexapoda</taxon>
        <taxon>Insecta</taxon>
        <taxon>Pterygota</taxon>
        <taxon>Neoptera</taxon>
        <taxon>Paraneoptera</taxon>
        <taxon>Hemiptera</taxon>
        <taxon>Sternorrhyncha</taxon>
        <taxon>Aphidomorpha</taxon>
        <taxon>Aphidoidea</taxon>
        <taxon>Aphididae</taxon>
        <taxon>Aphidini</taxon>
        <taxon>Aphis</taxon>
        <taxon>Aphis</taxon>
    </lineage>
</organism>
<evidence type="ECO:0000313" key="2">
    <source>
        <dbReference type="Proteomes" id="UP000478052"/>
    </source>
</evidence>
<evidence type="ECO:0000313" key="1">
    <source>
        <dbReference type="EMBL" id="KAF0750912.1"/>
    </source>
</evidence>
<dbReference type="Proteomes" id="UP000478052">
    <property type="component" value="Unassembled WGS sequence"/>
</dbReference>
<protein>
    <submittedName>
        <fullName evidence="1">Protein FAR1-RELATED SEQUENCE 12-like</fullName>
    </submittedName>
</protein>
<comment type="caution">
    <text evidence="1">The sequence shown here is derived from an EMBL/GenBank/DDBJ whole genome shotgun (WGS) entry which is preliminary data.</text>
</comment>
<accession>A0A6G0Y8E9</accession>
<sequence length="70" mass="8626">MTDRHFSRRKAFNIIKPQERDQSKVLFEQLCYSYNGKSINNCMIVIYFMDYFHKNWYAIRNEWVVTGKHD</sequence>
<keyword evidence="2" id="KW-1185">Reference proteome</keyword>
<reference evidence="1 2" key="1">
    <citation type="submission" date="2019-08" db="EMBL/GenBank/DDBJ databases">
        <title>Whole genome of Aphis craccivora.</title>
        <authorList>
            <person name="Voronova N.V."/>
            <person name="Shulinski R.S."/>
            <person name="Bandarenka Y.V."/>
            <person name="Zhorov D.G."/>
            <person name="Warner D."/>
        </authorList>
    </citation>
    <scope>NUCLEOTIDE SEQUENCE [LARGE SCALE GENOMIC DNA]</scope>
    <source>
        <strain evidence="1">180601</strain>
        <tissue evidence="1">Whole Body</tissue>
    </source>
</reference>